<sequence>MGTSAKCALKTIAVLFIAFFFLHPPASHVRSLAVSRADAGRLASNGAGSANAIPTAGDINILAKRAKLTADTFMQEGFELRMRYEYSGRFLQQDDKENLHKLAKRASDGLQAIANAQKELKNKIEDYEGDDWDDRYGSTGLWRKLSGDLYVTTLTKGEIDFYLALSSQQPQRNKISQDILAQIDSLNQIHKTAYSQFLKAKILALLAQTDPAYKPLAEKEFDWLSERSDMSHSTVFRIAI</sequence>
<accession>X0W691</accession>
<organism evidence="1">
    <name type="scientific">marine sediment metagenome</name>
    <dbReference type="NCBI Taxonomy" id="412755"/>
    <lineage>
        <taxon>unclassified sequences</taxon>
        <taxon>metagenomes</taxon>
        <taxon>ecological metagenomes</taxon>
    </lineage>
</organism>
<gene>
    <name evidence="1" type="ORF">S01H1_47256</name>
</gene>
<proteinExistence type="predicted"/>
<name>X0W691_9ZZZZ</name>
<reference evidence="1" key="1">
    <citation type="journal article" date="2014" name="Front. Microbiol.">
        <title>High frequency of phylogenetically diverse reductive dehalogenase-homologous genes in deep subseafloor sedimentary metagenomes.</title>
        <authorList>
            <person name="Kawai M."/>
            <person name="Futagami T."/>
            <person name="Toyoda A."/>
            <person name="Takaki Y."/>
            <person name="Nishi S."/>
            <person name="Hori S."/>
            <person name="Arai W."/>
            <person name="Tsubouchi T."/>
            <person name="Morono Y."/>
            <person name="Uchiyama I."/>
            <person name="Ito T."/>
            <person name="Fujiyama A."/>
            <person name="Inagaki F."/>
            <person name="Takami H."/>
        </authorList>
    </citation>
    <scope>NUCLEOTIDE SEQUENCE</scope>
    <source>
        <strain evidence="1">Expedition CK06-06</strain>
    </source>
</reference>
<evidence type="ECO:0000313" key="1">
    <source>
        <dbReference type="EMBL" id="GAG20133.1"/>
    </source>
</evidence>
<feature type="non-terminal residue" evidence="1">
    <location>
        <position position="240"/>
    </location>
</feature>
<protein>
    <submittedName>
        <fullName evidence="1">Uncharacterized protein</fullName>
    </submittedName>
</protein>
<dbReference type="AlphaFoldDB" id="X0W691"/>
<dbReference type="EMBL" id="BARS01030292">
    <property type="protein sequence ID" value="GAG20133.1"/>
    <property type="molecule type" value="Genomic_DNA"/>
</dbReference>
<comment type="caution">
    <text evidence="1">The sequence shown here is derived from an EMBL/GenBank/DDBJ whole genome shotgun (WGS) entry which is preliminary data.</text>
</comment>